<sequence length="250" mass="27582">MSSIPQSLEETVSQAKAATQRALEAGCQRVQVEIVLPEIALEAQSLALQFAELFESYGSGLKILFPDTGAAALARRDWGETVFKVTDLGSSRTPVEMKLSEDDEVFLVVAASAVEVAQVEKLCNWAQERDRPVILIIPQLENVATIGIGYAARQLRERFLSTLETAYYLRPFEGGTILRAYPSRWQVWLEKEEGYEKIAEEATKPIGERLERIIMGAIANNPDQENPAVAVPKKTGVLGSLQQFLKALSS</sequence>
<dbReference type="RefSeq" id="WP_265263390.1">
    <property type="nucleotide sequence ID" value="NZ_JAIHOM010000018.1"/>
</dbReference>
<accession>A0ABT3L3J7</accession>
<evidence type="ECO:0000313" key="2">
    <source>
        <dbReference type="EMBL" id="MCW6035679.1"/>
    </source>
</evidence>
<feature type="domain" description="DUF1995" evidence="1">
    <location>
        <begin position="5"/>
        <end position="211"/>
    </location>
</feature>
<organism evidence="2 3">
    <name type="scientific">Spirulina subsalsa FACHB-351</name>
    <dbReference type="NCBI Taxonomy" id="234711"/>
    <lineage>
        <taxon>Bacteria</taxon>
        <taxon>Bacillati</taxon>
        <taxon>Cyanobacteriota</taxon>
        <taxon>Cyanophyceae</taxon>
        <taxon>Spirulinales</taxon>
        <taxon>Spirulinaceae</taxon>
        <taxon>Spirulina</taxon>
    </lineage>
</organism>
<dbReference type="Pfam" id="PF09353">
    <property type="entry name" value="DUF1995"/>
    <property type="match status" value="1"/>
</dbReference>
<name>A0ABT3L3J7_9CYAN</name>
<dbReference type="PANTHER" id="PTHR35509:SF1">
    <property type="entry name" value="DOMAIN PROTEIN, PUTATIVE (DUF1995)-RELATED"/>
    <property type="match status" value="1"/>
</dbReference>
<evidence type="ECO:0000259" key="1">
    <source>
        <dbReference type="Pfam" id="PF09353"/>
    </source>
</evidence>
<dbReference type="EMBL" id="JAIHOM010000018">
    <property type="protein sequence ID" value="MCW6035679.1"/>
    <property type="molecule type" value="Genomic_DNA"/>
</dbReference>
<evidence type="ECO:0000313" key="3">
    <source>
        <dbReference type="Proteomes" id="UP001526426"/>
    </source>
</evidence>
<keyword evidence="3" id="KW-1185">Reference proteome</keyword>
<protein>
    <submittedName>
        <fullName evidence="2">DUF1995 family protein</fullName>
    </submittedName>
</protein>
<dbReference type="Proteomes" id="UP001526426">
    <property type="component" value="Unassembled WGS sequence"/>
</dbReference>
<proteinExistence type="predicted"/>
<dbReference type="InterPro" id="IPR053021">
    <property type="entry name" value="Chloroplast_ADK"/>
</dbReference>
<comment type="caution">
    <text evidence="2">The sequence shown here is derived from an EMBL/GenBank/DDBJ whole genome shotgun (WGS) entry which is preliminary data.</text>
</comment>
<gene>
    <name evidence="2" type="ORF">K4A83_05255</name>
</gene>
<dbReference type="InterPro" id="IPR018962">
    <property type="entry name" value="DUF1995"/>
</dbReference>
<reference evidence="2 3" key="1">
    <citation type="submission" date="2021-08" db="EMBL/GenBank/DDBJ databases">
        <title>Draft genome sequence of Spirulina subsalsa with high tolerance to salinity and hype-accumulation of phycocyanin.</title>
        <authorList>
            <person name="Pei H."/>
            <person name="Jiang L."/>
        </authorList>
    </citation>
    <scope>NUCLEOTIDE SEQUENCE [LARGE SCALE GENOMIC DNA]</scope>
    <source>
        <strain evidence="2 3">FACHB-351</strain>
    </source>
</reference>
<dbReference type="PANTHER" id="PTHR35509">
    <property type="entry name" value="DOMAIN PROTEIN, PUTATIVE (DUF1995)-RELATED"/>
    <property type="match status" value="1"/>
</dbReference>